<evidence type="ECO:0000256" key="4">
    <source>
        <dbReference type="ARBA" id="ARBA00023141"/>
    </source>
</evidence>
<evidence type="ECO:0000256" key="5">
    <source>
        <dbReference type="ARBA" id="ARBA00023222"/>
    </source>
</evidence>
<comment type="catalytic activity">
    <reaction evidence="7">
        <text>prephenate + H(+) = 3-phenylpyruvate + CO2 + H2O</text>
        <dbReference type="Rhea" id="RHEA:21648"/>
        <dbReference type="ChEBI" id="CHEBI:15377"/>
        <dbReference type="ChEBI" id="CHEBI:15378"/>
        <dbReference type="ChEBI" id="CHEBI:16526"/>
        <dbReference type="ChEBI" id="CHEBI:18005"/>
        <dbReference type="ChEBI" id="CHEBI:29934"/>
        <dbReference type="EC" id="4.2.1.51"/>
    </reaction>
</comment>
<dbReference type="GO" id="GO:0005737">
    <property type="term" value="C:cytoplasm"/>
    <property type="evidence" value="ECO:0007669"/>
    <property type="project" value="TreeGrafter"/>
</dbReference>
<dbReference type="InterPro" id="IPR001086">
    <property type="entry name" value="Preph_deHydtase"/>
</dbReference>
<keyword evidence="6" id="KW-0456">Lyase</keyword>
<evidence type="ECO:0000256" key="7">
    <source>
        <dbReference type="ARBA" id="ARBA00047848"/>
    </source>
</evidence>
<dbReference type="InterPro" id="IPR008242">
    <property type="entry name" value="Chor_mutase/pphenate_deHydtase"/>
</dbReference>
<dbReference type="RefSeq" id="XP_028463706.1">
    <property type="nucleotide sequence ID" value="XM_028609529.1"/>
</dbReference>
<dbReference type="InterPro" id="IPR045865">
    <property type="entry name" value="ACT-like_dom_sf"/>
</dbReference>
<proteinExistence type="predicted"/>
<organism evidence="11 12">
    <name type="scientific">Sodiomyces alkalinus (strain CBS 110278 / VKM F-3762 / F11)</name>
    <name type="common">Alkaliphilic filamentous fungus</name>
    <dbReference type="NCBI Taxonomy" id="1314773"/>
    <lineage>
        <taxon>Eukaryota</taxon>
        <taxon>Fungi</taxon>
        <taxon>Dikarya</taxon>
        <taxon>Ascomycota</taxon>
        <taxon>Pezizomycotina</taxon>
        <taxon>Sordariomycetes</taxon>
        <taxon>Hypocreomycetidae</taxon>
        <taxon>Glomerellales</taxon>
        <taxon>Plectosphaerellaceae</taxon>
        <taxon>Sodiomyces</taxon>
    </lineage>
</organism>
<dbReference type="Pfam" id="PF00800">
    <property type="entry name" value="PDT"/>
    <property type="match status" value="2"/>
</dbReference>
<keyword evidence="4" id="KW-0057">Aromatic amino acid biosynthesis</keyword>
<dbReference type="UniPathway" id="UPA00121">
    <property type="reaction ID" value="UER00345"/>
</dbReference>
<dbReference type="SUPFAM" id="SSF53850">
    <property type="entry name" value="Periplasmic binding protein-like II"/>
    <property type="match status" value="2"/>
</dbReference>
<evidence type="ECO:0000259" key="9">
    <source>
        <dbReference type="PROSITE" id="PS51171"/>
    </source>
</evidence>
<protein>
    <recommendedName>
        <fullName evidence="2">prephenate dehydratase</fullName>
        <ecNumber evidence="2">4.2.1.51</ecNumber>
    </recommendedName>
</protein>
<evidence type="ECO:0000256" key="6">
    <source>
        <dbReference type="ARBA" id="ARBA00023239"/>
    </source>
</evidence>
<evidence type="ECO:0000256" key="8">
    <source>
        <dbReference type="SAM" id="MobiDB-lite"/>
    </source>
</evidence>
<feature type="domain" description="ACT" evidence="10">
    <location>
        <begin position="294"/>
        <end position="372"/>
    </location>
</feature>
<dbReference type="PROSITE" id="PS51171">
    <property type="entry name" value="PREPHENATE_DEHYDR_3"/>
    <property type="match status" value="1"/>
</dbReference>
<dbReference type="PANTHER" id="PTHR21022">
    <property type="entry name" value="PREPHENATE DEHYDRATASE P PROTEIN"/>
    <property type="match status" value="1"/>
</dbReference>
<dbReference type="PROSITE" id="PS51671">
    <property type="entry name" value="ACT"/>
    <property type="match status" value="1"/>
</dbReference>
<dbReference type="InterPro" id="IPR002912">
    <property type="entry name" value="ACT_dom"/>
</dbReference>
<dbReference type="STRING" id="1314773.A0A3N2PN95"/>
<dbReference type="Gene3D" id="3.30.70.260">
    <property type="match status" value="1"/>
</dbReference>
<name>A0A3N2PN95_SODAK</name>
<sequence length="382" mass="41106">MTTGAQEEVKRRPLVGFLGPKASYSHQATLQSFPEYEWDLTPLVTIPDIFAAVQAGDVAYGVVPFENSTNGSVVFSLDCFADRNRLYPDIAVCAEIYLDVHHYLVGRLPPSSVSCPASTAIPTTGGVPFSPAEDNAGSGTRTPTESEPHPPTPRAHPRADLSHIRRLYSHPQAWGQCTAFLSTYLKGVEAVDVSSTSRAAELVAADPTGTSAAVSSAVAAQLHGIDVLAECIEDRPDNTTRFFVVRKESISPSAERAGVDGRNGAAPQRDVSAELGHPLSTTGGGKGAKTKSLVSFTVPHEAPGALADVLGCFRRFELNLTSINSRPSLVKPFQYVFFVEFQGHKFRDPEERVKGVLEAVGEVAETWRWLGSWDDQRAVSLS</sequence>
<keyword evidence="5" id="KW-0584">Phenylalanine biosynthesis</keyword>
<evidence type="ECO:0000313" key="12">
    <source>
        <dbReference type="Proteomes" id="UP000272025"/>
    </source>
</evidence>
<evidence type="ECO:0000259" key="10">
    <source>
        <dbReference type="PROSITE" id="PS51671"/>
    </source>
</evidence>
<dbReference type="PIRSF" id="PIRSF001500">
    <property type="entry name" value="Chor_mut_pdt_Ppr"/>
    <property type="match status" value="1"/>
</dbReference>
<dbReference type="GeneID" id="39578007"/>
<dbReference type="EMBL" id="ML119060">
    <property type="protein sequence ID" value="ROT35900.1"/>
    <property type="molecule type" value="Genomic_DNA"/>
</dbReference>
<keyword evidence="12" id="KW-1185">Reference proteome</keyword>
<evidence type="ECO:0000313" key="11">
    <source>
        <dbReference type="EMBL" id="ROT35900.1"/>
    </source>
</evidence>
<dbReference type="EC" id="4.2.1.51" evidence="2"/>
<dbReference type="CDD" id="cd13532">
    <property type="entry name" value="PBP2_PDT_like"/>
    <property type="match status" value="1"/>
</dbReference>
<keyword evidence="3" id="KW-0028">Amino-acid biosynthesis</keyword>
<feature type="region of interest" description="Disordered" evidence="8">
    <location>
        <begin position="124"/>
        <end position="157"/>
    </location>
</feature>
<dbReference type="OrthoDB" id="983542at2759"/>
<dbReference type="GO" id="GO:0009094">
    <property type="term" value="P:L-phenylalanine biosynthetic process"/>
    <property type="evidence" value="ECO:0007669"/>
    <property type="project" value="UniProtKB-UniPathway"/>
</dbReference>
<gene>
    <name evidence="11" type="ORF">SODALDRAFT_320385</name>
</gene>
<dbReference type="AlphaFoldDB" id="A0A3N2PN95"/>
<accession>A0A3N2PN95</accession>
<dbReference type="GO" id="GO:0004664">
    <property type="term" value="F:prephenate dehydratase activity"/>
    <property type="evidence" value="ECO:0007669"/>
    <property type="project" value="UniProtKB-EC"/>
</dbReference>
<dbReference type="FunFam" id="3.30.70.260:FF:000066">
    <property type="entry name" value="Chorismate mutase/prephenate dehydratase"/>
    <property type="match status" value="1"/>
</dbReference>
<dbReference type="SUPFAM" id="SSF55021">
    <property type="entry name" value="ACT-like"/>
    <property type="match status" value="1"/>
</dbReference>
<evidence type="ECO:0000256" key="3">
    <source>
        <dbReference type="ARBA" id="ARBA00022605"/>
    </source>
</evidence>
<feature type="domain" description="Prephenate dehydratase" evidence="9">
    <location>
        <begin position="14"/>
        <end position="247"/>
    </location>
</feature>
<reference evidence="11 12" key="1">
    <citation type="journal article" date="2018" name="Mol. Ecol.">
        <title>The obligate alkalophilic soda-lake fungus Sodiomyces alkalinus has shifted to a protein diet.</title>
        <authorList>
            <person name="Grum-Grzhimaylo A.A."/>
            <person name="Falkoski D.L."/>
            <person name="van den Heuvel J."/>
            <person name="Valero-Jimenez C.A."/>
            <person name="Min B."/>
            <person name="Choi I.G."/>
            <person name="Lipzen A."/>
            <person name="Daum C.G."/>
            <person name="Aanen D.K."/>
            <person name="Tsang A."/>
            <person name="Henrissat B."/>
            <person name="Bilanenko E.N."/>
            <person name="de Vries R.P."/>
            <person name="van Kan J.A.L."/>
            <person name="Grigoriev I.V."/>
            <person name="Debets A.J.M."/>
        </authorList>
    </citation>
    <scope>NUCLEOTIDE SEQUENCE [LARGE SCALE GENOMIC DNA]</scope>
    <source>
        <strain evidence="11 12">F11</strain>
    </source>
</reference>
<dbReference type="Gene3D" id="3.40.190.10">
    <property type="entry name" value="Periplasmic binding protein-like II"/>
    <property type="match status" value="2"/>
</dbReference>
<comment type="pathway">
    <text evidence="1">Amino-acid biosynthesis; L-phenylalanine biosynthesis; phenylpyruvate from prephenate: step 1/1.</text>
</comment>
<dbReference type="FunFam" id="3.40.190.10:FF:000034">
    <property type="entry name" value="Chorismate mutase/prephenate dehydratase"/>
    <property type="match status" value="1"/>
</dbReference>
<dbReference type="PANTHER" id="PTHR21022:SF19">
    <property type="entry name" value="PREPHENATE DEHYDRATASE-RELATED"/>
    <property type="match status" value="1"/>
</dbReference>
<evidence type="ECO:0000256" key="1">
    <source>
        <dbReference type="ARBA" id="ARBA00004741"/>
    </source>
</evidence>
<evidence type="ECO:0000256" key="2">
    <source>
        <dbReference type="ARBA" id="ARBA00013147"/>
    </source>
</evidence>
<dbReference type="Proteomes" id="UP000272025">
    <property type="component" value="Unassembled WGS sequence"/>
</dbReference>
<dbReference type="CDD" id="cd04905">
    <property type="entry name" value="ACT_CM-PDT"/>
    <property type="match status" value="1"/>
</dbReference>